<accession>A0A6M3L4V8</accession>
<reference evidence="1" key="1">
    <citation type="submission" date="2020-03" db="EMBL/GenBank/DDBJ databases">
        <title>The deep terrestrial virosphere.</title>
        <authorList>
            <person name="Holmfeldt K."/>
            <person name="Nilsson E."/>
            <person name="Simone D."/>
            <person name="Lopez-Fernandez M."/>
            <person name="Wu X."/>
            <person name="de Brujin I."/>
            <person name="Lundin D."/>
            <person name="Andersson A."/>
            <person name="Bertilsson S."/>
            <person name="Dopson M."/>
        </authorList>
    </citation>
    <scope>NUCLEOTIDE SEQUENCE</scope>
    <source>
        <strain evidence="1">MM415B02514</strain>
    </source>
</reference>
<dbReference type="AlphaFoldDB" id="A0A6M3L4V8"/>
<dbReference type="EMBL" id="MT142864">
    <property type="protein sequence ID" value="QJA89726.1"/>
    <property type="molecule type" value="Genomic_DNA"/>
</dbReference>
<organism evidence="1">
    <name type="scientific">viral metagenome</name>
    <dbReference type="NCBI Taxonomy" id="1070528"/>
    <lineage>
        <taxon>unclassified sequences</taxon>
        <taxon>metagenomes</taxon>
        <taxon>organismal metagenomes</taxon>
    </lineage>
</organism>
<proteinExistence type="predicted"/>
<name>A0A6M3L4V8_9ZZZZ</name>
<gene>
    <name evidence="1" type="ORF">MM415B02514_0016</name>
</gene>
<evidence type="ECO:0000313" key="1">
    <source>
        <dbReference type="EMBL" id="QJA89726.1"/>
    </source>
</evidence>
<protein>
    <submittedName>
        <fullName evidence="1">Uncharacterized protein</fullName>
    </submittedName>
</protein>
<sequence length="132" mass="13615">MKRAFLIIGILAAVSLCMAGIEDVELSASVGAGLNQVVTAACPAGHIAAIALDVAAGSTGNVEVAIAPQGAVMASRAIATTNDIRADVWLYPSDAGSRRYAVSDRDTFSMTVSNMTATAKQYRAVIRIETAK</sequence>